<dbReference type="Pfam" id="PF00665">
    <property type="entry name" value="rve"/>
    <property type="match status" value="1"/>
</dbReference>
<evidence type="ECO:0000256" key="8">
    <source>
        <dbReference type="ARBA" id="ARBA00022759"/>
    </source>
</evidence>
<evidence type="ECO:0000256" key="17">
    <source>
        <dbReference type="ARBA" id="ARBA00023268"/>
    </source>
</evidence>
<keyword evidence="5" id="KW-0479">Metal-binding</keyword>
<dbReference type="GO" id="GO:0006508">
    <property type="term" value="P:proteolysis"/>
    <property type="evidence" value="ECO:0007669"/>
    <property type="project" value="UniProtKB-KW"/>
</dbReference>
<keyword evidence="18" id="KW-0863">Zinc-finger</keyword>
<evidence type="ECO:0000256" key="14">
    <source>
        <dbReference type="ARBA" id="ARBA00022932"/>
    </source>
</evidence>
<evidence type="ECO:0000313" key="23">
    <source>
        <dbReference type="Proteomes" id="UP000054359"/>
    </source>
</evidence>
<keyword evidence="16" id="KW-0233">DNA recombination</keyword>
<feature type="compositionally biased region" description="Basic and acidic residues" evidence="19">
    <location>
        <begin position="731"/>
        <end position="744"/>
    </location>
</feature>
<keyword evidence="13" id="KW-0695">RNA-directed DNA polymerase</keyword>
<dbReference type="GO" id="GO:0015074">
    <property type="term" value="P:DNA integration"/>
    <property type="evidence" value="ECO:0007669"/>
    <property type="project" value="UniProtKB-KW"/>
</dbReference>
<dbReference type="GO" id="GO:0004190">
    <property type="term" value="F:aspartic-type endopeptidase activity"/>
    <property type="evidence" value="ECO:0007669"/>
    <property type="project" value="UniProtKB-KW"/>
</dbReference>
<keyword evidence="4" id="KW-0540">Nuclease</keyword>
<keyword evidence="14" id="KW-0548">Nucleotidyltransferase</keyword>
<dbReference type="Gene3D" id="3.30.420.10">
    <property type="entry name" value="Ribonuclease H-like superfamily/Ribonuclease H"/>
    <property type="match status" value="1"/>
</dbReference>
<dbReference type="Pfam" id="PF22936">
    <property type="entry name" value="Pol_BBD"/>
    <property type="match status" value="1"/>
</dbReference>
<evidence type="ECO:0000256" key="3">
    <source>
        <dbReference type="ARBA" id="ARBA00022670"/>
    </source>
</evidence>
<dbReference type="SMART" id="SM00343">
    <property type="entry name" value="ZnF_C2HC"/>
    <property type="match status" value="1"/>
</dbReference>
<dbReference type="PROSITE" id="PS50994">
    <property type="entry name" value="INTEGRASE"/>
    <property type="match status" value="1"/>
</dbReference>
<keyword evidence="15" id="KW-0917">Virion maturation</keyword>
<proteinExistence type="predicted"/>
<dbReference type="PANTHER" id="PTHR42648">
    <property type="entry name" value="TRANSPOSASE, PUTATIVE-RELATED"/>
    <property type="match status" value="1"/>
</dbReference>
<dbReference type="InterPro" id="IPR012337">
    <property type="entry name" value="RNaseH-like_sf"/>
</dbReference>
<evidence type="ECO:0000256" key="1">
    <source>
        <dbReference type="ARBA" id="ARBA00002180"/>
    </source>
</evidence>
<dbReference type="STRING" id="407821.A0A087UBS5"/>
<dbReference type="InterPro" id="IPR043502">
    <property type="entry name" value="DNA/RNA_pol_sf"/>
</dbReference>
<keyword evidence="6" id="KW-0547">Nucleotide-binding</keyword>
<keyword evidence="14" id="KW-0239">DNA-directed DNA polymerase</keyword>
<evidence type="ECO:0000256" key="9">
    <source>
        <dbReference type="ARBA" id="ARBA00022801"/>
    </source>
</evidence>
<keyword evidence="11" id="KW-0460">Magnesium</keyword>
<dbReference type="InterPro" id="IPR001584">
    <property type="entry name" value="Integrase_cat-core"/>
</dbReference>
<dbReference type="InterPro" id="IPR036397">
    <property type="entry name" value="RNaseH_sf"/>
</dbReference>
<dbReference type="InterPro" id="IPR004875">
    <property type="entry name" value="DDE_SF_endonuclease_dom"/>
</dbReference>
<dbReference type="SUPFAM" id="SSF56672">
    <property type="entry name" value="DNA/RNA polymerases"/>
    <property type="match status" value="1"/>
</dbReference>
<dbReference type="InterPro" id="IPR025724">
    <property type="entry name" value="GAG-pre-integrase_dom"/>
</dbReference>
<keyword evidence="18" id="KW-0862">Zinc</keyword>
<keyword evidence="17" id="KW-0511">Multifunctional enzyme</keyword>
<dbReference type="InterPro" id="IPR054722">
    <property type="entry name" value="PolX-like_BBD"/>
</dbReference>
<feature type="domain" description="Integrase catalytic" evidence="21">
    <location>
        <begin position="469"/>
        <end position="633"/>
    </location>
</feature>
<evidence type="ECO:0000256" key="13">
    <source>
        <dbReference type="ARBA" id="ARBA00022918"/>
    </source>
</evidence>
<dbReference type="Pfam" id="PF14223">
    <property type="entry name" value="Retrotran_gag_2"/>
    <property type="match status" value="1"/>
</dbReference>
<dbReference type="Pfam" id="PF25597">
    <property type="entry name" value="SH3_retrovirus"/>
    <property type="match status" value="1"/>
</dbReference>
<dbReference type="GO" id="GO:0006310">
    <property type="term" value="P:DNA recombination"/>
    <property type="evidence" value="ECO:0007669"/>
    <property type="project" value="UniProtKB-KW"/>
</dbReference>
<evidence type="ECO:0000256" key="4">
    <source>
        <dbReference type="ARBA" id="ARBA00022722"/>
    </source>
</evidence>
<dbReference type="InterPro" id="IPR057670">
    <property type="entry name" value="SH3_retrovirus"/>
</dbReference>
<dbReference type="GO" id="GO:0004519">
    <property type="term" value="F:endonuclease activity"/>
    <property type="evidence" value="ECO:0007669"/>
    <property type="project" value="UniProtKB-KW"/>
</dbReference>
<evidence type="ECO:0000256" key="18">
    <source>
        <dbReference type="PROSITE-ProRule" id="PRU00047"/>
    </source>
</evidence>
<dbReference type="PROSITE" id="PS50158">
    <property type="entry name" value="ZF_CCHC"/>
    <property type="match status" value="1"/>
</dbReference>
<dbReference type="Pfam" id="PF07727">
    <property type="entry name" value="RVT_2"/>
    <property type="match status" value="1"/>
</dbReference>
<keyword evidence="23" id="KW-1185">Reference proteome</keyword>
<dbReference type="GO" id="GO:0003964">
    <property type="term" value="F:RNA-directed DNA polymerase activity"/>
    <property type="evidence" value="ECO:0007669"/>
    <property type="project" value="UniProtKB-KW"/>
</dbReference>
<name>A0A087UBS5_STEMI</name>
<dbReference type="GO" id="GO:0042575">
    <property type="term" value="C:DNA polymerase complex"/>
    <property type="evidence" value="ECO:0007669"/>
    <property type="project" value="UniProtKB-ARBA"/>
</dbReference>
<keyword evidence="3" id="KW-0645">Protease</keyword>
<feature type="region of interest" description="Disordered" evidence="19">
    <location>
        <begin position="724"/>
        <end position="744"/>
    </location>
</feature>
<dbReference type="Gene3D" id="3.30.890.10">
    <property type="entry name" value="Methyl-cpg-binding Protein 2, Chain A"/>
    <property type="match status" value="1"/>
</dbReference>
<evidence type="ECO:0000256" key="7">
    <source>
        <dbReference type="ARBA" id="ARBA00022750"/>
    </source>
</evidence>
<dbReference type="OrthoDB" id="6427446at2759"/>
<keyword evidence="14" id="KW-0808">Transferase</keyword>
<dbReference type="GO" id="GO:0003676">
    <property type="term" value="F:nucleic acid binding"/>
    <property type="evidence" value="ECO:0007669"/>
    <property type="project" value="InterPro"/>
</dbReference>
<feature type="non-terminal residue" evidence="22">
    <location>
        <position position="1495"/>
    </location>
</feature>
<keyword evidence="2" id="KW-1188">Viral release from host cell</keyword>
<evidence type="ECO:0000259" key="21">
    <source>
        <dbReference type="PROSITE" id="PS50994"/>
    </source>
</evidence>
<keyword evidence="12" id="KW-0229">DNA integration</keyword>
<evidence type="ECO:0000313" key="22">
    <source>
        <dbReference type="EMBL" id="KFM74814.1"/>
    </source>
</evidence>
<keyword evidence="8" id="KW-0255">Endonuclease</keyword>
<dbReference type="Proteomes" id="UP000054359">
    <property type="component" value="Unassembled WGS sequence"/>
</dbReference>
<evidence type="ECO:0000256" key="16">
    <source>
        <dbReference type="ARBA" id="ARBA00023172"/>
    </source>
</evidence>
<dbReference type="InterPro" id="IPR013103">
    <property type="entry name" value="RVT_2"/>
</dbReference>
<dbReference type="GO" id="GO:0005524">
    <property type="term" value="F:ATP binding"/>
    <property type="evidence" value="ECO:0007669"/>
    <property type="project" value="UniProtKB-KW"/>
</dbReference>
<evidence type="ECO:0000259" key="20">
    <source>
        <dbReference type="PROSITE" id="PS50158"/>
    </source>
</evidence>
<dbReference type="EMBL" id="KK119120">
    <property type="protein sequence ID" value="KFM74814.1"/>
    <property type="molecule type" value="Genomic_DNA"/>
</dbReference>
<comment type="function">
    <text evidence="1">The aspartyl protease (PR) mediates the proteolytic cleavages of the Gag and Gag-Pol polyproteins after assembly of the VLP.</text>
</comment>
<keyword evidence="7" id="KW-0064">Aspartyl protease</keyword>
<gene>
    <name evidence="22" type="ORF">X975_10623</name>
</gene>
<accession>A0A087UBS5</accession>
<dbReference type="GO" id="GO:0003887">
    <property type="term" value="F:DNA-directed DNA polymerase activity"/>
    <property type="evidence" value="ECO:0007669"/>
    <property type="project" value="UniProtKB-KW"/>
</dbReference>
<evidence type="ECO:0000256" key="6">
    <source>
        <dbReference type="ARBA" id="ARBA00022741"/>
    </source>
</evidence>
<keyword evidence="10" id="KW-0067">ATP-binding</keyword>
<evidence type="ECO:0000256" key="19">
    <source>
        <dbReference type="SAM" id="MobiDB-lite"/>
    </source>
</evidence>
<dbReference type="Pfam" id="PF03184">
    <property type="entry name" value="DDE_1"/>
    <property type="match status" value="1"/>
</dbReference>
<feature type="domain" description="CCHC-type" evidence="20">
    <location>
        <begin position="213"/>
        <end position="228"/>
    </location>
</feature>
<evidence type="ECO:0000256" key="15">
    <source>
        <dbReference type="ARBA" id="ARBA00023113"/>
    </source>
</evidence>
<dbReference type="PANTHER" id="PTHR42648:SF11">
    <property type="entry name" value="TRANSPOSON TY4-P GAG-POL POLYPROTEIN"/>
    <property type="match status" value="1"/>
</dbReference>
<dbReference type="Pfam" id="PF13976">
    <property type="entry name" value="gag_pre-integrs"/>
    <property type="match status" value="1"/>
</dbReference>
<dbReference type="GO" id="GO:0008270">
    <property type="term" value="F:zinc ion binding"/>
    <property type="evidence" value="ECO:0007669"/>
    <property type="project" value="UniProtKB-KW"/>
</dbReference>
<organism evidence="22 23">
    <name type="scientific">Stegodyphus mimosarum</name>
    <name type="common">African social velvet spider</name>
    <dbReference type="NCBI Taxonomy" id="407821"/>
    <lineage>
        <taxon>Eukaryota</taxon>
        <taxon>Metazoa</taxon>
        <taxon>Ecdysozoa</taxon>
        <taxon>Arthropoda</taxon>
        <taxon>Chelicerata</taxon>
        <taxon>Arachnida</taxon>
        <taxon>Araneae</taxon>
        <taxon>Araneomorphae</taxon>
        <taxon>Entelegynae</taxon>
        <taxon>Eresoidea</taxon>
        <taxon>Eresidae</taxon>
        <taxon>Stegodyphus</taxon>
    </lineage>
</organism>
<evidence type="ECO:0000256" key="10">
    <source>
        <dbReference type="ARBA" id="ARBA00022840"/>
    </source>
</evidence>
<dbReference type="InterPro" id="IPR001878">
    <property type="entry name" value="Znf_CCHC"/>
</dbReference>
<reference evidence="22 23" key="1">
    <citation type="submission" date="2013-11" db="EMBL/GenBank/DDBJ databases">
        <title>Genome sequencing of Stegodyphus mimosarum.</title>
        <authorList>
            <person name="Bechsgaard J."/>
        </authorList>
    </citation>
    <scope>NUCLEOTIDE SEQUENCE [LARGE SCALE GENOMIC DNA]</scope>
</reference>
<evidence type="ECO:0000256" key="2">
    <source>
        <dbReference type="ARBA" id="ARBA00022612"/>
    </source>
</evidence>
<evidence type="ECO:0000256" key="5">
    <source>
        <dbReference type="ARBA" id="ARBA00022723"/>
    </source>
</evidence>
<dbReference type="SUPFAM" id="SSF53098">
    <property type="entry name" value="Ribonuclease H-like"/>
    <property type="match status" value="1"/>
</dbReference>
<sequence length="1495" mass="174260">MKMLLLDRNCWSFIEDKEEELDKSATRREKQDFTLRENRAFTTLYYGIKTEFRPLIQECSSGKEAWEVLQKQFEPKTRARIIQLLDEFFSIRYTPDEEIGLFIARIRMTAKKLAEAGHNLADLFKGFQAIRRLPQEYSGIVQLIYRWKDEDFTLEKIAEELVREESRLRQVNADLEDSKVSVFNTISSNAGKNRDESKFKSKKKLGNTRIGPCFRCQKFGHVIAQCKENVSKNQKFKIDDKNGQFKDKELMLVENYVTTTDKGCNADKFNWVVDTAATTHFCNNRNLMINFEEINDIRMSLAVGNCESKVLGKGTVKFAVKVGNRINWIELDNVLYNPNLRRNLLSGARLEKAGAHFVVSNGKMWIYFNNWDKLCYAKRYDGLYHVKPFRYATDKKEAGYGTETRKLNKVDDATLWHRRFCHVNFDYIQNTSKNQSVKGLPEIEKPMEKCEPCIIAKSSRITFKTLPKRSDKPLQLVYLDVCGPLPVPSKGGSKYFLAIVDDYSRLVTVYCMKNKNESFYNFKNYHRQMERLTNRKLISIRTDNGGEFCNKQFERYLAENGISVERTNAYTPEENGVCERFNRTALDAVKAMLNDSKMGKEWWAEALGCFVHTWNRVCHKSNRTPYEMFLNRKPSVVYFKVFGCKAYVGVPKQIRNKLQMRCREGIMVGYAKETRGYRIWLPEERRLIETCNVKFDEKVNAVDDILDQKSKTKFKRLEESELLAESDEEQETSRKELKSSEDKSIPKEVSDLNWQRKAVKRPDGTRTDIYYYVEGTDTRFRSHNDIEKYCEARNIKFEKDKFDFSGRNEYSGKVNFVEQETSSVSEEANSVEIVIPQNFEEARKSVNAEEWSKAMKEEIETMKKRNVWELVEKPENKTMLGTKWVYTLKRNEKNEVVRYKARLVAQGFRQKRGEDFDDVYSPVVNFSIIRIFFTILVCLYGWTNCQLDVKNAYLYANLNEKIYMTQPEGFIEEENKVCLLHKAIYGLHQSGREWFCEFESTLENLHFKKIQWCNCVYKGSNVILLLYVDDIVIFSKDQHSIDKVISQLSKFFDLKVLGKTKTLLGIEFLENENGLFIHQQNYIEEIFEKFKHFQIPVTSVPIAKGTILTKLDCPSTSAEMRKLPFRNLLGCLVFVANRTRPDITYAVNILSQFQENPGIRHWEALLKLLGYLNSTKLYKLNLSRIKHLNLYCYSDADYASNRDDRVSMGGFILYLDEVPVIWKTVKQNKMAQKRKLDSYDDDYDCDTESLSSFESDEDFNSISSDEEDFSSVRQWCIIDSSSHAPSRFSFTGDVADDIYNADETGLYYHVTADSSLSYKHIALSGSKKAMDSITILCCSNMSGTDKRKLLVIGKGTKPRCFKGLRIDSLPVVYCANRNAWMTSELFKEWLKDWDRELQCQSIKVLLLLDNCTAHPHLHCLKNIQQEFLPPTTTALVQPMDRGIIKNLKNFYLQVENQKVYPPIEEARKIAQKRPDGYRNVHRKDMISIINLVILK</sequence>
<evidence type="ECO:0000256" key="11">
    <source>
        <dbReference type="ARBA" id="ARBA00022842"/>
    </source>
</evidence>
<protein>
    <submittedName>
        <fullName evidence="22">Copia protein</fullName>
    </submittedName>
</protein>
<evidence type="ECO:0000256" key="12">
    <source>
        <dbReference type="ARBA" id="ARBA00022908"/>
    </source>
</evidence>
<keyword evidence="9" id="KW-0378">Hydrolase</keyword>
<dbReference type="InterPro" id="IPR039537">
    <property type="entry name" value="Retrotran_Ty1/copia-like"/>
</dbReference>